<reference evidence="1 2" key="1">
    <citation type="submission" date="2014-04" db="EMBL/GenBank/DDBJ databases">
        <authorList>
            <consortium name="DOE Joint Genome Institute"/>
            <person name="Kuo A."/>
            <person name="Kohler A."/>
            <person name="Nagy L.G."/>
            <person name="Floudas D."/>
            <person name="Copeland A."/>
            <person name="Barry K.W."/>
            <person name="Cichocki N."/>
            <person name="Veneault-Fourrey C."/>
            <person name="LaButti K."/>
            <person name="Lindquist E.A."/>
            <person name="Lipzen A."/>
            <person name="Lundell T."/>
            <person name="Morin E."/>
            <person name="Murat C."/>
            <person name="Sun H."/>
            <person name="Tunlid A."/>
            <person name="Henrissat B."/>
            <person name="Grigoriev I.V."/>
            <person name="Hibbett D.S."/>
            <person name="Martin F."/>
            <person name="Nordberg H.P."/>
            <person name="Cantor M.N."/>
            <person name="Hua S.X."/>
        </authorList>
    </citation>
    <scope>NUCLEOTIDE SEQUENCE [LARGE SCALE GENOMIC DNA]</scope>
    <source>
        <strain evidence="1 2">LaAM-08-1</strain>
    </source>
</reference>
<gene>
    <name evidence="1" type="ORF">K443DRAFT_54376</name>
</gene>
<dbReference type="AlphaFoldDB" id="A0A0C9XQ44"/>
<dbReference type="EMBL" id="KN838577">
    <property type="protein sequence ID" value="KIK03729.1"/>
    <property type="molecule type" value="Genomic_DNA"/>
</dbReference>
<sequence>ISGHGAVAFAKTKSATVLAGNSKLGSTPTRDMCKYLEMTGTGDLFILNALSESATGMLFVFRGTCTSSAILHQDFASSSNPALSSDMVEVHAANVSHLSRCGCSSCVGFDSHSSPYKGLSTLSDSSQWLQ</sequence>
<accession>A0A0C9XQ44</accession>
<evidence type="ECO:0000313" key="1">
    <source>
        <dbReference type="EMBL" id="KIK03729.1"/>
    </source>
</evidence>
<organism evidence="1 2">
    <name type="scientific">Laccaria amethystina LaAM-08-1</name>
    <dbReference type="NCBI Taxonomy" id="1095629"/>
    <lineage>
        <taxon>Eukaryota</taxon>
        <taxon>Fungi</taxon>
        <taxon>Dikarya</taxon>
        <taxon>Basidiomycota</taxon>
        <taxon>Agaricomycotina</taxon>
        <taxon>Agaricomycetes</taxon>
        <taxon>Agaricomycetidae</taxon>
        <taxon>Agaricales</taxon>
        <taxon>Agaricineae</taxon>
        <taxon>Hydnangiaceae</taxon>
        <taxon>Laccaria</taxon>
    </lineage>
</organism>
<feature type="non-terminal residue" evidence="1">
    <location>
        <position position="1"/>
    </location>
</feature>
<evidence type="ECO:0000313" key="2">
    <source>
        <dbReference type="Proteomes" id="UP000054477"/>
    </source>
</evidence>
<name>A0A0C9XQ44_9AGAR</name>
<dbReference type="Proteomes" id="UP000054477">
    <property type="component" value="Unassembled WGS sequence"/>
</dbReference>
<feature type="non-terminal residue" evidence="1">
    <location>
        <position position="130"/>
    </location>
</feature>
<proteinExistence type="predicted"/>
<dbReference type="HOGENOM" id="CLU_1981964_0_0_1"/>
<protein>
    <submittedName>
        <fullName evidence="1">Uncharacterized protein</fullName>
    </submittedName>
</protein>
<reference evidence="2" key="2">
    <citation type="submission" date="2015-01" db="EMBL/GenBank/DDBJ databases">
        <title>Evolutionary Origins and Diversification of the Mycorrhizal Mutualists.</title>
        <authorList>
            <consortium name="DOE Joint Genome Institute"/>
            <consortium name="Mycorrhizal Genomics Consortium"/>
            <person name="Kohler A."/>
            <person name="Kuo A."/>
            <person name="Nagy L.G."/>
            <person name="Floudas D."/>
            <person name="Copeland A."/>
            <person name="Barry K.W."/>
            <person name="Cichocki N."/>
            <person name="Veneault-Fourrey C."/>
            <person name="LaButti K."/>
            <person name="Lindquist E.A."/>
            <person name="Lipzen A."/>
            <person name="Lundell T."/>
            <person name="Morin E."/>
            <person name="Murat C."/>
            <person name="Riley R."/>
            <person name="Ohm R."/>
            <person name="Sun H."/>
            <person name="Tunlid A."/>
            <person name="Henrissat B."/>
            <person name="Grigoriev I.V."/>
            <person name="Hibbett D.S."/>
            <person name="Martin F."/>
        </authorList>
    </citation>
    <scope>NUCLEOTIDE SEQUENCE [LARGE SCALE GENOMIC DNA]</scope>
    <source>
        <strain evidence="2">LaAM-08-1</strain>
    </source>
</reference>
<keyword evidence="2" id="KW-1185">Reference proteome</keyword>